<dbReference type="PANTHER" id="PTHR34139">
    <property type="entry name" value="UPF0331 PROTEIN MJ0127"/>
    <property type="match status" value="1"/>
</dbReference>
<dbReference type="Pfam" id="PF01934">
    <property type="entry name" value="HepT-like"/>
    <property type="match status" value="1"/>
</dbReference>
<evidence type="ECO:0000256" key="1">
    <source>
        <dbReference type="ARBA" id="ARBA00022553"/>
    </source>
</evidence>
<dbReference type="Proteomes" id="UP000886047">
    <property type="component" value="Unassembled WGS sequence"/>
</dbReference>
<dbReference type="SUPFAM" id="SSF81593">
    <property type="entry name" value="Nucleotidyltransferase substrate binding subunit/domain"/>
    <property type="match status" value="1"/>
</dbReference>
<keyword evidence="5" id="KW-0378">Hydrolase</keyword>
<reference evidence="7" key="1">
    <citation type="journal article" date="2020" name="mSystems">
        <title>Genome- and Community-Level Interaction Insights into Carbon Utilization and Element Cycling Functions of Hydrothermarchaeota in Hydrothermal Sediment.</title>
        <authorList>
            <person name="Zhou Z."/>
            <person name="Liu Y."/>
            <person name="Xu W."/>
            <person name="Pan J."/>
            <person name="Luo Z.H."/>
            <person name="Li M."/>
        </authorList>
    </citation>
    <scope>NUCLEOTIDE SEQUENCE [LARGE SCALE GENOMIC DNA]</scope>
    <source>
        <strain evidence="7">SpSt-1217</strain>
    </source>
</reference>
<dbReference type="InterPro" id="IPR008201">
    <property type="entry name" value="HepT-like"/>
</dbReference>
<dbReference type="InterPro" id="IPR037038">
    <property type="entry name" value="HepT-like_sf"/>
</dbReference>
<dbReference type="InterPro" id="IPR051813">
    <property type="entry name" value="HepT_RNase_toxin"/>
</dbReference>
<evidence type="ECO:0000256" key="6">
    <source>
        <dbReference type="ARBA" id="ARBA00024207"/>
    </source>
</evidence>
<gene>
    <name evidence="7" type="ORF">ENN90_13625</name>
</gene>
<evidence type="ECO:0000256" key="2">
    <source>
        <dbReference type="ARBA" id="ARBA00022649"/>
    </source>
</evidence>
<organism evidence="7">
    <name type="scientific">Mariniphaga anaerophila</name>
    <dbReference type="NCBI Taxonomy" id="1484053"/>
    <lineage>
        <taxon>Bacteria</taxon>
        <taxon>Pseudomonadati</taxon>
        <taxon>Bacteroidota</taxon>
        <taxon>Bacteroidia</taxon>
        <taxon>Marinilabiliales</taxon>
        <taxon>Prolixibacteraceae</taxon>
        <taxon>Mariniphaga</taxon>
    </lineage>
</organism>
<protein>
    <submittedName>
        <fullName evidence="7">DUF86 domain-containing protein</fullName>
    </submittedName>
</protein>
<evidence type="ECO:0000256" key="4">
    <source>
        <dbReference type="ARBA" id="ARBA00022741"/>
    </source>
</evidence>
<keyword evidence="4" id="KW-0547">Nucleotide-binding</keyword>
<evidence type="ECO:0000256" key="5">
    <source>
        <dbReference type="ARBA" id="ARBA00022801"/>
    </source>
</evidence>
<evidence type="ECO:0000256" key="3">
    <source>
        <dbReference type="ARBA" id="ARBA00022722"/>
    </source>
</evidence>
<accession>A0A831LPH7</accession>
<dbReference type="Gene3D" id="1.20.120.580">
    <property type="entry name" value="bsu32300-like"/>
    <property type="match status" value="1"/>
</dbReference>
<dbReference type="GO" id="GO:0110001">
    <property type="term" value="C:toxin-antitoxin complex"/>
    <property type="evidence" value="ECO:0007669"/>
    <property type="project" value="InterPro"/>
</dbReference>
<comment type="similarity">
    <text evidence="6">Belongs to the HepT RNase toxin family.</text>
</comment>
<dbReference type="GO" id="GO:0016787">
    <property type="term" value="F:hydrolase activity"/>
    <property type="evidence" value="ECO:0007669"/>
    <property type="project" value="UniProtKB-KW"/>
</dbReference>
<dbReference type="EMBL" id="DSDK01000766">
    <property type="protein sequence ID" value="HDR52634.1"/>
    <property type="molecule type" value="Genomic_DNA"/>
</dbReference>
<keyword evidence="2" id="KW-1277">Toxin-antitoxin system</keyword>
<dbReference type="GO" id="GO:0000166">
    <property type="term" value="F:nucleotide binding"/>
    <property type="evidence" value="ECO:0007669"/>
    <property type="project" value="UniProtKB-KW"/>
</dbReference>
<dbReference type="PANTHER" id="PTHR34139:SF1">
    <property type="entry name" value="RNASE MJ1380-RELATED"/>
    <property type="match status" value="1"/>
</dbReference>
<keyword evidence="1" id="KW-0597">Phosphoprotein</keyword>
<sequence length="110" mass="12974">MHIKDRNRLESILDAILKIESYTEQFQDADQLNDNNIAFDATMMNFVIIGEMVAKLSESFREQYSEIEWYKMKGLRNIAAHDYFGIDAEEVWQIIQNNLPALKKFIQKLI</sequence>
<dbReference type="AlphaFoldDB" id="A0A831LPH7"/>
<dbReference type="GO" id="GO:0004540">
    <property type="term" value="F:RNA nuclease activity"/>
    <property type="evidence" value="ECO:0007669"/>
    <property type="project" value="InterPro"/>
</dbReference>
<keyword evidence="3" id="KW-0540">Nuclease</keyword>
<evidence type="ECO:0000313" key="7">
    <source>
        <dbReference type="EMBL" id="HDR52634.1"/>
    </source>
</evidence>
<proteinExistence type="inferred from homology"/>
<name>A0A831LPH7_9BACT</name>
<comment type="caution">
    <text evidence="7">The sequence shown here is derived from an EMBL/GenBank/DDBJ whole genome shotgun (WGS) entry which is preliminary data.</text>
</comment>